<feature type="transmembrane region" description="Helical" evidence="1">
    <location>
        <begin position="46"/>
        <end position="66"/>
    </location>
</feature>
<dbReference type="Gene3D" id="3.20.20.450">
    <property type="entry name" value="EAL domain"/>
    <property type="match status" value="1"/>
</dbReference>
<dbReference type="InterPro" id="IPR035965">
    <property type="entry name" value="PAS-like_dom_sf"/>
</dbReference>
<dbReference type="PANTHER" id="PTHR44757">
    <property type="entry name" value="DIGUANYLATE CYCLASE DGCP"/>
    <property type="match status" value="1"/>
</dbReference>
<keyword evidence="5" id="KW-1185">Reference proteome</keyword>
<keyword evidence="1" id="KW-0812">Transmembrane</keyword>
<organism evidence="4 5">
    <name type="scientific">Terribacillus aidingensis</name>
    <dbReference type="NCBI Taxonomy" id="586416"/>
    <lineage>
        <taxon>Bacteria</taxon>
        <taxon>Bacillati</taxon>
        <taxon>Bacillota</taxon>
        <taxon>Bacilli</taxon>
        <taxon>Bacillales</taxon>
        <taxon>Bacillaceae</taxon>
        <taxon>Terribacillus</taxon>
    </lineage>
</organism>
<feature type="transmembrane region" description="Helical" evidence="1">
    <location>
        <begin position="212"/>
        <end position="233"/>
    </location>
</feature>
<feature type="domain" description="GGDEF" evidence="3">
    <location>
        <begin position="390"/>
        <end position="519"/>
    </location>
</feature>
<dbReference type="PROSITE" id="PS50887">
    <property type="entry name" value="GGDEF"/>
    <property type="match status" value="1"/>
</dbReference>
<protein>
    <submittedName>
        <fullName evidence="4">PAS domain S-box-containing protein/diguanylate cyclase (GGDEF) domain-containing protein</fullName>
    </submittedName>
</protein>
<dbReference type="AlphaFoldDB" id="A0A285N2M4"/>
<dbReference type="NCBIfam" id="TIGR00254">
    <property type="entry name" value="GGDEF"/>
    <property type="match status" value="1"/>
</dbReference>
<dbReference type="SUPFAM" id="SSF55785">
    <property type="entry name" value="PYP-like sensor domain (PAS domain)"/>
    <property type="match status" value="1"/>
</dbReference>
<keyword evidence="1" id="KW-0472">Membrane</keyword>
<dbReference type="InterPro" id="IPR043128">
    <property type="entry name" value="Rev_trsase/Diguanyl_cyclase"/>
</dbReference>
<evidence type="ECO:0000313" key="5">
    <source>
        <dbReference type="Proteomes" id="UP000219356"/>
    </source>
</evidence>
<dbReference type="InterPro" id="IPR052155">
    <property type="entry name" value="Biofilm_reg_signaling"/>
</dbReference>
<feature type="transmembrane region" description="Helical" evidence="1">
    <location>
        <begin position="78"/>
        <end position="96"/>
    </location>
</feature>
<gene>
    <name evidence="4" type="ORF">SAMN05421503_0425</name>
</gene>
<dbReference type="InterPro" id="IPR035919">
    <property type="entry name" value="EAL_sf"/>
</dbReference>
<dbReference type="Gene3D" id="3.30.450.20">
    <property type="entry name" value="PAS domain"/>
    <property type="match status" value="1"/>
</dbReference>
<evidence type="ECO:0000259" key="2">
    <source>
        <dbReference type="PROSITE" id="PS50883"/>
    </source>
</evidence>
<feature type="domain" description="EAL" evidence="2">
    <location>
        <begin position="528"/>
        <end position="780"/>
    </location>
</feature>
<sequence length="784" mass="88930">MFSFIDIPGIHLIYTIFSVLLLSVLTSVVLYVSQHMMRTVVTARKVVMVSSLAGVSGTLATFLFILSIDANQLKQASALFFLSIFLVSTMGGAITLRMIRIPIENTQYNLLLSILLAFIIYALHIFTPFALYADRIHINPAEVIVTIALTQSTVFSMFRFLNMYTHRRQIKWSKFTLLAGSFMTGVGIVGLGYSIFAAFVSSPSAEDERLLFLLPVGIVLFINIFLTVIPLFYRNRTLLTMHQLYQSLFDDNPYAVFAVEADNTIQHANKKSAHLTGFDNDSIPCLDAASLFPDKETFQKNLALLKSGSPQQWDTKLVQRSGEQIDVHVTGIPTIIRKQVVGYFLVMNDTSQTKETAKQIQFLAYHDDLTRLPNRRLMQQTMQRYTKKHKPFSIMLIDYDLFKRINDIFGHSFGDEVLMETADRLTRILDGSGTVHRVGGDEFLLIIPGKPATQIAQSIVKKFQQPMRIQEYELVLQASIGIASYPADAEDMDNLYKYADIAMYQTKENGGNSYTVFQQEMAEKQVLRFEIEHELQKAIETQAFDLYFQPKFHSFKRNITGAEVLLRWNHPERGFIPPNVFIPIAEESGLIVEIERSVIERVMACLADWDHAAESAIPRISINVSVSTFLQDDFSAFFCDRLQHYNISGCLLELEITERVVMQNETKINMILQQLRETGVRISIDDFGTGYSSLSYLDKLKVDILKIDQTFIQHIQHNQTIVAAIQSLADNLQLHTIAEGVETEEQLQKIRSLGCTEVQGYLFSKPLPQADFEASYIEQIPAGH</sequence>
<accession>A0A285N2M4</accession>
<dbReference type="SUPFAM" id="SSF55073">
    <property type="entry name" value="Nucleotide cyclase"/>
    <property type="match status" value="1"/>
</dbReference>
<reference evidence="5" key="1">
    <citation type="submission" date="2017-09" db="EMBL/GenBank/DDBJ databases">
        <authorList>
            <person name="Varghese N."/>
            <person name="Submissions S."/>
        </authorList>
    </citation>
    <scope>NUCLEOTIDE SEQUENCE [LARGE SCALE GENOMIC DNA]</scope>
    <source>
        <strain evidence="5">CGMCC 1.8913</strain>
    </source>
</reference>
<keyword evidence="1" id="KW-1133">Transmembrane helix</keyword>
<dbReference type="CDD" id="cd01949">
    <property type="entry name" value="GGDEF"/>
    <property type="match status" value="1"/>
</dbReference>
<evidence type="ECO:0000259" key="3">
    <source>
        <dbReference type="PROSITE" id="PS50887"/>
    </source>
</evidence>
<dbReference type="InterPro" id="IPR000014">
    <property type="entry name" value="PAS"/>
</dbReference>
<dbReference type="SMART" id="SM00267">
    <property type="entry name" value="GGDEF"/>
    <property type="match status" value="1"/>
</dbReference>
<dbReference type="InterPro" id="IPR000160">
    <property type="entry name" value="GGDEF_dom"/>
</dbReference>
<feature type="transmembrane region" description="Helical" evidence="1">
    <location>
        <begin position="143"/>
        <end position="163"/>
    </location>
</feature>
<dbReference type="Pfam" id="PF00563">
    <property type="entry name" value="EAL"/>
    <property type="match status" value="1"/>
</dbReference>
<dbReference type="CDD" id="cd01948">
    <property type="entry name" value="EAL"/>
    <property type="match status" value="1"/>
</dbReference>
<dbReference type="InterPro" id="IPR001633">
    <property type="entry name" value="EAL_dom"/>
</dbReference>
<dbReference type="RefSeq" id="WP_097038798.1">
    <property type="nucleotide sequence ID" value="NZ_OBEK01000001.1"/>
</dbReference>
<feature type="transmembrane region" description="Helical" evidence="1">
    <location>
        <begin position="12"/>
        <end position="34"/>
    </location>
</feature>
<dbReference type="Gene3D" id="3.30.70.270">
    <property type="match status" value="1"/>
</dbReference>
<dbReference type="SMART" id="SM00052">
    <property type="entry name" value="EAL"/>
    <property type="match status" value="1"/>
</dbReference>
<dbReference type="Proteomes" id="UP000219356">
    <property type="component" value="Unassembled WGS sequence"/>
</dbReference>
<dbReference type="SUPFAM" id="SSF141868">
    <property type="entry name" value="EAL domain-like"/>
    <property type="match status" value="1"/>
</dbReference>
<dbReference type="InterPro" id="IPR029787">
    <property type="entry name" value="Nucleotide_cyclase"/>
</dbReference>
<evidence type="ECO:0000313" key="4">
    <source>
        <dbReference type="EMBL" id="SNZ03680.1"/>
    </source>
</evidence>
<dbReference type="EMBL" id="OBEK01000001">
    <property type="protein sequence ID" value="SNZ03680.1"/>
    <property type="molecule type" value="Genomic_DNA"/>
</dbReference>
<evidence type="ECO:0000256" key="1">
    <source>
        <dbReference type="SAM" id="Phobius"/>
    </source>
</evidence>
<proteinExistence type="predicted"/>
<feature type="transmembrane region" description="Helical" evidence="1">
    <location>
        <begin position="108"/>
        <end position="131"/>
    </location>
</feature>
<dbReference type="Pfam" id="PF00990">
    <property type="entry name" value="GGDEF"/>
    <property type="match status" value="1"/>
</dbReference>
<feature type="transmembrane region" description="Helical" evidence="1">
    <location>
        <begin position="175"/>
        <end position="200"/>
    </location>
</feature>
<dbReference type="OrthoDB" id="9759607at2"/>
<dbReference type="NCBIfam" id="TIGR00229">
    <property type="entry name" value="sensory_box"/>
    <property type="match status" value="1"/>
</dbReference>
<name>A0A285N2M4_9BACI</name>
<dbReference type="PANTHER" id="PTHR44757:SF2">
    <property type="entry name" value="BIOFILM ARCHITECTURE MAINTENANCE PROTEIN MBAA"/>
    <property type="match status" value="1"/>
</dbReference>
<dbReference type="PROSITE" id="PS50883">
    <property type="entry name" value="EAL"/>
    <property type="match status" value="1"/>
</dbReference>